<organism evidence="2 3">
    <name type="scientific">Paenibacillus alvei TS-15</name>
    <dbReference type="NCBI Taxonomy" id="1117108"/>
    <lineage>
        <taxon>Bacteria</taxon>
        <taxon>Bacillati</taxon>
        <taxon>Bacillota</taxon>
        <taxon>Bacilli</taxon>
        <taxon>Bacillales</taxon>
        <taxon>Paenibacillaceae</taxon>
        <taxon>Paenibacillus</taxon>
    </lineage>
</organism>
<accession>S9SMB0</accession>
<sequence length="260" mass="24625">GVTGITGVTGSTGATGTTGVTGITGATGSIGATGTTGVTGITGVTGSTGVTGTTGVTGVTGTTGATGRTGATGITGTTGTTGATGITGATGATGATGPSSTVSTKAILFGGANSGFQRISGSPGAVSNEIPYVVLGGGNVSGFSGSINVNNLSVGSYLFQICANVANNATSPSPGNIVSTITLATTAVITGSIVFSISPTDIGAQPVYVYNPTVSTAPATISWTSVIPGNTVVRNNGISLFASPNITQSAVYTVFFTTTS</sequence>
<proteinExistence type="predicted"/>
<comment type="caution">
    <text evidence="2">The sequence shown here is derived from an EMBL/GenBank/DDBJ whole genome shotgun (WGS) entry which is preliminary data.</text>
</comment>
<feature type="non-terminal residue" evidence="2">
    <location>
        <position position="1"/>
    </location>
</feature>
<dbReference type="AlphaFoldDB" id="S9SMB0"/>
<dbReference type="EMBL" id="ATMT01000050">
    <property type="protein sequence ID" value="EPY06907.1"/>
    <property type="molecule type" value="Genomic_DNA"/>
</dbReference>
<dbReference type="PANTHER" id="PTHR24637">
    <property type="entry name" value="COLLAGEN"/>
    <property type="match status" value="1"/>
</dbReference>
<dbReference type="InterPro" id="IPR008160">
    <property type="entry name" value="Collagen"/>
</dbReference>
<dbReference type="PANTHER" id="PTHR24637:SF421">
    <property type="entry name" value="CUTICLE COLLAGEN DPY-2"/>
    <property type="match status" value="1"/>
</dbReference>
<evidence type="ECO:0000313" key="3">
    <source>
        <dbReference type="Proteomes" id="UP000015344"/>
    </source>
</evidence>
<dbReference type="PATRIC" id="fig|1117108.3.peg.2625"/>
<evidence type="ECO:0000256" key="1">
    <source>
        <dbReference type="SAM" id="MobiDB-lite"/>
    </source>
</evidence>
<keyword evidence="2" id="KW-0176">Collagen</keyword>
<evidence type="ECO:0000313" key="2">
    <source>
        <dbReference type="EMBL" id="EPY06907.1"/>
    </source>
</evidence>
<protein>
    <submittedName>
        <fullName evidence="2">Collagen triple helix repeat protein</fullName>
    </submittedName>
</protein>
<dbReference type="RefSeq" id="WP_021259877.1">
    <property type="nucleotide sequence ID" value="NZ_ATMT01000050.1"/>
</dbReference>
<dbReference type="Pfam" id="PF01391">
    <property type="entry name" value="Collagen"/>
    <property type="match status" value="1"/>
</dbReference>
<dbReference type="eggNOG" id="COG5295">
    <property type="taxonomic scope" value="Bacteria"/>
</dbReference>
<dbReference type="Proteomes" id="UP000015344">
    <property type="component" value="Unassembled WGS sequence"/>
</dbReference>
<name>S9SMB0_PAEAL</name>
<feature type="region of interest" description="Disordered" evidence="1">
    <location>
        <begin position="1"/>
        <end position="29"/>
    </location>
</feature>
<reference evidence="2 3" key="1">
    <citation type="submission" date="2013-05" db="EMBL/GenBank/DDBJ databases">
        <authorList>
            <person name="Strain E.A."/>
            <person name="Brown E."/>
            <person name="Allard M.W."/>
            <person name="Luo Y.L."/>
        </authorList>
    </citation>
    <scope>NUCLEOTIDE SEQUENCE [LARGE SCALE GENOMIC DNA]</scope>
    <source>
        <strain evidence="2 3">TS-15</strain>
    </source>
</reference>
<feature type="region of interest" description="Disordered" evidence="1">
    <location>
        <begin position="49"/>
        <end position="78"/>
    </location>
</feature>
<gene>
    <name evidence="2" type="ORF">PAALTS15_12672</name>
</gene>